<evidence type="ECO:0000313" key="4">
    <source>
        <dbReference type="Proteomes" id="UP000789901"/>
    </source>
</evidence>
<evidence type="ECO:0000313" key="3">
    <source>
        <dbReference type="EMBL" id="CAG8780435.1"/>
    </source>
</evidence>
<comment type="caution">
    <text evidence="3">The sequence shown here is derived from an EMBL/GenBank/DDBJ whole genome shotgun (WGS) entry which is preliminary data.</text>
</comment>
<dbReference type="InterPro" id="IPR013785">
    <property type="entry name" value="Aldolase_TIM"/>
</dbReference>
<dbReference type="EMBL" id="CAJVQB010016550">
    <property type="protein sequence ID" value="CAG8780435.1"/>
    <property type="molecule type" value="Genomic_DNA"/>
</dbReference>
<dbReference type="Gene3D" id="3.20.20.70">
    <property type="entry name" value="Aldolase class I"/>
    <property type="match status" value="1"/>
</dbReference>
<dbReference type="InterPro" id="IPR001585">
    <property type="entry name" value="TAL/FSA"/>
</dbReference>
<feature type="region of interest" description="Disordered" evidence="2">
    <location>
        <begin position="1"/>
        <end position="28"/>
    </location>
</feature>
<accession>A0ABN7VKC5</accession>
<keyword evidence="1" id="KW-0704">Schiff base</keyword>
<dbReference type="Proteomes" id="UP000789901">
    <property type="component" value="Unassembled WGS sequence"/>
</dbReference>
<feature type="compositionally biased region" description="Basic and acidic residues" evidence="2">
    <location>
        <begin position="12"/>
        <end position="28"/>
    </location>
</feature>
<sequence>MSALPAGKRPHYQLDKSKEEVPEKCQSIERKLSSDTAHRYLKPKTTYDEKTFKWKLNEDPMATEKLSEGIRQFAKDSRTLMFMLRKCLINEATIVNENTKLFGQTFQE</sequence>
<keyword evidence="4" id="KW-1185">Reference proteome</keyword>
<feature type="non-terminal residue" evidence="3">
    <location>
        <position position="108"/>
    </location>
</feature>
<protein>
    <submittedName>
        <fullName evidence="3">26003_t:CDS:1</fullName>
    </submittedName>
</protein>
<reference evidence="3 4" key="1">
    <citation type="submission" date="2021-06" db="EMBL/GenBank/DDBJ databases">
        <authorList>
            <person name="Kallberg Y."/>
            <person name="Tangrot J."/>
            <person name="Rosling A."/>
        </authorList>
    </citation>
    <scope>NUCLEOTIDE SEQUENCE [LARGE SCALE GENOMIC DNA]</scope>
    <source>
        <strain evidence="3 4">120-4 pot B 10/14</strain>
    </source>
</reference>
<organism evidence="3 4">
    <name type="scientific">Gigaspora margarita</name>
    <dbReference type="NCBI Taxonomy" id="4874"/>
    <lineage>
        <taxon>Eukaryota</taxon>
        <taxon>Fungi</taxon>
        <taxon>Fungi incertae sedis</taxon>
        <taxon>Mucoromycota</taxon>
        <taxon>Glomeromycotina</taxon>
        <taxon>Glomeromycetes</taxon>
        <taxon>Diversisporales</taxon>
        <taxon>Gigasporaceae</taxon>
        <taxon>Gigaspora</taxon>
    </lineage>
</organism>
<evidence type="ECO:0000256" key="2">
    <source>
        <dbReference type="SAM" id="MobiDB-lite"/>
    </source>
</evidence>
<evidence type="ECO:0000256" key="1">
    <source>
        <dbReference type="ARBA" id="ARBA00023270"/>
    </source>
</evidence>
<dbReference type="Pfam" id="PF00923">
    <property type="entry name" value="TAL_FSA"/>
    <property type="match status" value="1"/>
</dbReference>
<proteinExistence type="predicted"/>
<gene>
    <name evidence="3" type="ORF">GMARGA_LOCUS19651</name>
</gene>
<name>A0ABN7VKC5_GIGMA</name>
<dbReference type="SUPFAM" id="SSF51569">
    <property type="entry name" value="Aldolase"/>
    <property type="match status" value="1"/>
</dbReference>